<dbReference type="GO" id="GO:0046872">
    <property type="term" value="F:metal ion binding"/>
    <property type="evidence" value="ECO:0007669"/>
    <property type="project" value="UniProtKB-KW"/>
</dbReference>
<sequence length="420" mass="44477">MSSTLSSKQVLGAVVVVLAGQIFWFSNPATRIPRAPVTNGTALNNNGTTPTFSMIPQQPAAYPNPDETVQITGTYLQDPIVVNALAYVTSVVPASVLAIPPSGLASDQYTVTYKGDATANCYWPSNLCVRNTTGNWGLADISTCTVPNSWGVTYDDGPFDNLDSNGNHVNDTTTLVASLKAINVTATNFVTGSQVTYSANSTLQLLIQNGHHIGAHTWSHHPLTALTNEQIVAEMMYTQALVYNNTGLVLKYFRPPYGDIDDRVRAIVHALGFRVVIWDNDSMDADVVANAADFGPVLATIQSWFNKSTPRLTLEHNIDTFTTGIAMTALNQIRVQGITNKMMSVPECLSDKQWYQNSLVPTDTPTNATQACTGAGCPGDAAAATAAPAAIVPAASASGASSLASSSVLLLGGFLVSIIF</sequence>
<dbReference type="GO" id="GO:0005975">
    <property type="term" value="P:carbohydrate metabolic process"/>
    <property type="evidence" value="ECO:0007669"/>
    <property type="project" value="InterPro"/>
</dbReference>
<accession>A0A507BWJ8</accession>
<organism evidence="4 5">
    <name type="scientific">Synchytrium microbalum</name>
    <dbReference type="NCBI Taxonomy" id="1806994"/>
    <lineage>
        <taxon>Eukaryota</taxon>
        <taxon>Fungi</taxon>
        <taxon>Fungi incertae sedis</taxon>
        <taxon>Chytridiomycota</taxon>
        <taxon>Chytridiomycota incertae sedis</taxon>
        <taxon>Chytridiomycetes</taxon>
        <taxon>Synchytriales</taxon>
        <taxon>Synchytriaceae</taxon>
        <taxon>Synchytrium</taxon>
    </lineage>
</organism>
<reference evidence="4 5" key="1">
    <citation type="journal article" date="2019" name="Sci. Rep.">
        <title>Comparative genomics of chytrid fungi reveal insights into the obligate biotrophic and pathogenic lifestyle of Synchytrium endobioticum.</title>
        <authorList>
            <person name="van de Vossenberg B.T.L.H."/>
            <person name="Warris S."/>
            <person name="Nguyen H.D.T."/>
            <person name="van Gent-Pelzer M.P.E."/>
            <person name="Joly D.L."/>
            <person name="van de Geest H.C."/>
            <person name="Bonants P.J.M."/>
            <person name="Smith D.S."/>
            <person name="Levesque C.A."/>
            <person name="van der Lee T.A.J."/>
        </authorList>
    </citation>
    <scope>NUCLEOTIDE SEQUENCE [LARGE SCALE GENOMIC DNA]</scope>
    <source>
        <strain evidence="4 5">JEL517</strain>
    </source>
</reference>
<evidence type="ECO:0000256" key="1">
    <source>
        <dbReference type="ARBA" id="ARBA00022723"/>
    </source>
</evidence>
<dbReference type="GO" id="GO:0009272">
    <property type="term" value="P:fungal-type cell wall biogenesis"/>
    <property type="evidence" value="ECO:0007669"/>
    <property type="project" value="UniProtKB-ARBA"/>
</dbReference>
<dbReference type="GeneID" id="42006120"/>
<dbReference type="PANTHER" id="PTHR10587:SF133">
    <property type="entry name" value="CHITIN DEACETYLASE 1-RELATED"/>
    <property type="match status" value="1"/>
</dbReference>
<dbReference type="PANTHER" id="PTHR10587">
    <property type="entry name" value="GLYCOSYL TRANSFERASE-RELATED"/>
    <property type="match status" value="1"/>
</dbReference>
<dbReference type="InterPro" id="IPR011330">
    <property type="entry name" value="Glyco_hydro/deAcase_b/a-brl"/>
</dbReference>
<dbReference type="Gene3D" id="3.20.20.370">
    <property type="entry name" value="Glycoside hydrolase/deacetylase"/>
    <property type="match status" value="1"/>
</dbReference>
<dbReference type="PROSITE" id="PS51677">
    <property type="entry name" value="NODB"/>
    <property type="match status" value="1"/>
</dbReference>
<evidence type="ECO:0000313" key="4">
    <source>
        <dbReference type="EMBL" id="TPX31832.1"/>
    </source>
</evidence>
<evidence type="ECO:0000313" key="5">
    <source>
        <dbReference type="Proteomes" id="UP000319731"/>
    </source>
</evidence>
<dbReference type="GO" id="GO:0016020">
    <property type="term" value="C:membrane"/>
    <property type="evidence" value="ECO:0007669"/>
    <property type="project" value="TreeGrafter"/>
</dbReference>
<dbReference type="AlphaFoldDB" id="A0A507BWJ8"/>
<keyword evidence="2" id="KW-0378">Hydrolase</keyword>
<gene>
    <name evidence="4" type="ORF">SmJEL517_g04895</name>
</gene>
<dbReference type="EMBL" id="QEAO01000038">
    <property type="protein sequence ID" value="TPX31832.1"/>
    <property type="molecule type" value="Genomic_DNA"/>
</dbReference>
<evidence type="ECO:0000256" key="2">
    <source>
        <dbReference type="ARBA" id="ARBA00022801"/>
    </source>
</evidence>
<dbReference type="RefSeq" id="XP_031023163.1">
    <property type="nucleotide sequence ID" value="XM_031170823.1"/>
</dbReference>
<proteinExistence type="predicted"/>
<dbReference type="STRING" id="1806994.A0A507BWJ8"/>
<name>A0A507BWJ8_9FUNG</name>
<evidence type="ECO:0000259" key="3">
    <source>
        <dbReference type="PROSITE" id="PS51677"/>
    </source>
</evidence>
<dbReference type="SUPFAM" id="SSF88713">
    <property type="entry name" value="Glycoside hydrolase/deacetylase"/>
    <property type="match status" value="1"/>
</dbReference>
<keyword evidence="5" id="KW-1185">Reference proteome</keyword>
<protein>
    <recommendedName>
        <fullName evidence="3">NodB homology domain-containing protein</fullName>
    </recommendedName>
</protein>
<dbReference type="InterPro" id="IPR002509">
    <property type="entry name" value="NODB_dom"/>
</dbReference>
<dbReference type="Pfam" id="PF01522">
    <property type="entry name" value="Polysacc_deac_1"/>
    <property type="match status" value="1"/>
</dbReference>
<comment type="caution">
    <text evidence="4">The sequence shown here is derived from an EMBL/GenBank/DDBJ whole genome shotgun (WGS) entry which is preliminary data.</text>
</comment>
<dbReference type="Proteomes" id="UP000319731">
    <property type="component" value="Unassembled WGS sequence"/>
</dbReference>
<keyword evidence="1" id="KW-0479">Metal-binding</keyword>
<dbReference type="InterPro" id="IPR050248">
    <property type="entry name" value="Polysacc_deacetylase_ArnD"/>
</dbReference>
<dbReference type="OrthoDB" id="407355at2759"/>
<feature type="domain" description="NodB homology" evidence="3">
    <location>
        <begin position="148"/>
        <end position="346"/>
    </location>
</feature>
<dbReference type="GO" id="GO:0004099">
    <property type="term" value="F:chitin deacetylase activity"/>
    <property type="evidence" value="ECO:0007669"/>
    <property type="project" value="UniProtKB-ARBA"/>
</dbReference>